<sequence>MHKSLVQTPPLDMWEVLALVDGIIRLEEEEFALSKGIAATISAPKHPYEIIQGLGTNFPNGSLRNQARTNSPPAKLTVSLAKLFHGNKGKTLREPPKK</sequence>
<protein>
    <submittedName>
        <fullName evidence="1">Uncharacterized protein</fullName>
    </submittedName>
</protein>
<dbReference type="AlphaFoldDB" id="A0A6J5THB0"/>
<evidence type="ECO:0000313" key="1">
    <source>
        <dbReference type="EMBL" id="CAB4263234.1"/>
    </source>
</evidence>
<reference evidence="1 2" key="1">
    <citation type="submission" date="2020-05" db="EMBL/GenBank/DDBJ databases">
        <authorList>
            <person name="Campoy J."/>
            <person name="Schneeberger K."/>
            <person name="Spophaly S."/>
        </authorList>
    </citation>
    <scope>NUCLEOTIDE SEQUENCE [LARGE SCALE GENOMIC DNA]</scope>
    <source>
        <strain evidence="1">PruArmRojPasFocal</strain>
    </source>
</reference>
<accession>A0A6J5THB0</accession>
<name>A0A6J5THB0_PRUAR</name>
<organism evidence="1 2">
    <name type="scientific">Prunus armeniaca</name>
    <name type="common">Apricot</name>
    <name type="synonym">Armeniaca vulgaris</name>
    <dbReference type="NCBI Taxonomy" id="36596"/>
    <lineage>
        <taxon>Eukaryota</taxon>
        <taxon>Viridiplantae</taxon>
        <taxon>Streptophyta</taxon>
        <taxon>Embryophyta</taxon>
        <taxon>Tracheophyta</taxon>
        <taxon>Spermatophyta</taxon>
        <taxon>Magnoliopsida</taxon>
        <taxon>eudicotyledons</taxon>
        <taxon>Gunneridae</taxon>
        <taxon>Pentapetalae</taxon>
        <taxon>rosids</taxon>
        <taxon>fabids</taxon>
        <taxon>Rosales</taxon>
        <taxon>Rosaceae</taxon>
        <taxon>Amygdaloideae</taxon>
        <taxon>Amygdaleae</taxon>
        <taxon>Prunus</taxon>
    </lineage>
</organism>
<dbReference type="EMBL" id="CAEKDK010000001">
    <property type="protein sequence ID" value="CAB4263234.1"/>
    <property type="molecule type" value="Genomic_DNA"/>
</dbReference>
<evidence type="ECO:0000313" key="2">
    <source>
        <dbReference type="Proteomes" id="UP000507222"/>
    </source>
</evidence>
<gene>
    <name evidence="1" type="ORF">CURHAP_LOCUS3212</name>
</gene>
<dbReference type="Proteomes" id="UP000507222">
    <property type="component" value="Unassembled WGS sequence"/>
</dbReference>
<proteinExistence type="predicted"/>